<accession>A0A2V5I986</accession>
<keyword evidence="9" id="KW-1185">Reference proteome</keyword>
<dbReference type="Gene3D" id="1.20.1250.20">
    <property type="entry name" value="MFS general substrate transporter like domains"/>
    <property type="match status" value="1"/>
</dbReference>
<keyword evidence="5 7" id="KW-0472">Membrane</keyword>
<organism evidence="8 9">
    <name type="scientific">Aspergillus indologenus CBS 114.80</name>
    <dbReference type="NCBI Taxonomy" id="1450541"/>
    <lineage>
        <taxon>Eukaryota</taxon>
        <taxon>Fungi</taxon>
        <taxon>Dikarya</taxon>
        <taxon>Ascomycota</taxon>
        <taxon>Pezizomycotina</taxon>
        <taxon>Eurotiomycetes</taxon>
        <taxon>Eurotiomycetidae</taxon>
        <taxon>Eurotiales</taxon>
        <taxon>Aspergillaceae</taxon>
        <taxon>Aspergillus</taxon>
        <taxon>Aspergillus subgen. Circumdati</taxon>
    </lineage>
</organism>
<keyword evidence="3 7" id="KW-0812">Transmembrane</keyword>
<dbReference type="PANTHER" id="PTHR19432:SF35">
    <property type="entry name" value="SOLUTE CARRIER FAMILY 45 MEMBER 3 ISOFORM X1"/>
    <property type="match status" value="1"/>
</dbReference>
<evidence type="ECO:0000313" key="8">
    <source>
        <dbReference type="EMBL" id="PYI30774.1"/>
    </source>
</evidence>
<keyword evidence="4 7" id="KW-1133">Transmembrane helix</keyword>
<evidence type="ECO:0000256" key="6">
    <source>
        <dbReference type="SAM" id="MobiDB-lite"/>
    </source>
</evidence>
<name>A0A2V5I986_9EURO</name>
<feature type="transmembrane region" description="Helical" evidence="7">
    <location>
        <begin position="343"/>
        <end position="367"/>
    </location>
</feature>
<protein>
    <submittedName>
        <fullName evidence="8">Sucrose transporter</fullName>
    </submittedName>
</protein>
<feature type="transmembrane region" description="Helical" evidence="7">
    <location>
        <begin position="116"/>
        <end position="134"/>
    </location>
</feature>
<dbReference type="InterPro" id="IPR036259">
    <property type="entry name" value="MFS_trans_sf"/>
</dbReference>
<dbReference type="SUPFAM" id="SSF103473">
    <property type="entry name" value="MFS general substrate transporter"/>
    <property type="match status" value="1"/>
</dbReference>
<feature type="region of interest" description="Disordered" evidence="6">
    <location>
        <begin position="470"/>
        <end position="506"/>
    </location>
</feature>
<evidence type="ECO:0000256" key="2">
    <source>
        <dbReference type="ARBA" id="ARBA00022448"/>
    </source>
</evidence>
<evidence type="ECO:0000256" key="5">
    <source>
        <dbReference type="ARBA" id="ARBA00023136"/>
    </source>
</evidence>
<dbReference type="AlphaFoldDB" id="A0A2V5I986"/>
<feature type="transmembrane region" description="Helical" evidence="7">
    <location>
        <begin position="551"/>
        <end position="571"/>
    </location>
</feature>
<feature type="transmembrane region" description="Helical" evidence="7">
    <location>
        <begin position="296"/>
        <end position="318"/>
    </location>
</feature>
<evidence type="ECO:0000256" key="4">
    <source>
        <dbReference type="ARBA" id="ARBA00022989"/>
    </source>
</evidence>
<reference evidence="8 9" key="1">
    <citation type="submission" date="2018-02" db="EMBL/GenBank/DDBJ databases">
        <title>The genomes of Aspergillus section Nigri reveals drivers in fungal speciation.</title>
        <authorList>
            <consortium name="DOE Joint Genome Institute"/>
            <person name="Vesth T.C."/>
            <person name="Nybo J."/>
            <person name="Theobald S."/>
            <person name="Brandl J."/>
            <person name="Frisvad J.C."/>
            <person name="Nielsen K.F."/>
            <person name="Lyhne E.K."/>
            <person name="Kogle M.E."/>
            <person name="Kuo A."/>
            <person name="Riley R."/>
            <person name="Clum A."/>
            <person name="Nolan M."/>
            <person name="Lipzen A."/>
            <person name="Salamov A."/>
            <person name="Henrissat B."/>
            <person name="Wiebenga A."/>
            <person name="De vries R.P."/>
            <person name="Grigoriev I.V."/>
            <person name="Mortensen U.H."/>
            <person name="Andersen M.R."/>
            <person name="Baker S.E."/>
        </authorList>
    </citation>
    <scope>NUCLEOTIDE SEQUENCE [LARGE SCALE GENOMIC DNA]</scope>
    <source>
        <strain evidence="8 9">CBS 114.80</strain>
    </source>
</reference>
<comment type="subcellular location">
    <subcellularLocation>
        <location evidence="1">Membrane</location>
        <topology evidence="1">Multi-pass membrane protein</topology>
    </subcellularLocation>
</comment>
<evidence type="ECO:0000313" key="9">
    <source>
        <dbReference type="Proteomes" id="UP000248817"/>
    </source>
</evidence>
<feature type="transmembrane region" description="Helical" evidence="7">
    <location>
        <begin position="415"/>
        <end position="433"/>
    </location>
</feature>
<sequence>MTEHDHEAQPLIQDGRVEAGLDSSSLPTLQTQSDLLLEAPRSSWYLFVLTLGMSGLQIVWSVQHSSGSPYLLSLGMSKAMLAFVWIAGPLTGTIVQPYIGARSDNCRIAWGKRKPFMALGGAVLVFCLLTLAWVREIVGGTLNLFGVDAQSDGVRTTVLVVATLLMYCQDFAINTIQAATRAFIVDNAPAHQQESANAWASRHNGAGNILGYILGGMDLPKTFPALGDTQFKGLSVIASVFLAVTLSLSCAYIQEKDPRFEPLTSTRPGLPSLFRSIIDSVHGLSSRIRRIYLIQVPAWFAWFSFLFYATTYIGQLYVNSILDQHPDLPEEDVNKIWEDATRIGTLALLVNAIVSFAASIVLPHLVVSSEQTSLSSHHHQQPPNPPSTHSRSWSWSRLRSRFHIPTISGLTLRRAWLLSHFLFALCMFSTFLISTPAQASIMTGIIGISWAITSWAPWALLATEIARHQHDDKAHGSHPAARMTDPESTAATAQRPATPRKRPAPNQAGITLGLHNVAISFPQILSSAVSSLIFRALQKPRAEPWDTSTGWVMRLGGCAAVLAGVLTVGLAESKENI</sequence>
<evidence type="ECO:0000256" key="1">
    <source>
        <dbReference type="ARBA" id="ARBA00004141"/>
    </source>
</evidence>
<proteinExistence type="predicted"/>
<feature type="transmembrane region" description="Helical" evidence="7">
    <location>
        <begin position="439"/>
        <end position="461"/>
    </location>
</feature>
<feature type="transmembrane region" description="Helical" evidence="7">
    <location>
        <begin position="44"/>
        <end position="62"/>
    </location>
</feature>
<gene>
    <name evidence="8" type="ORF">BP00DRAFT_345405</name>
</gene>
<dbReference type="PANTHER" id="PTHR19432">
    <property type="entry name" value="SUGAR TRANSPORTER"/>
    <property type="match status" value="1"/>
</dbReference>
<feature type="transmembrane region" description="Helical" evidence="7">
    <location>
        <begin position="74"/>
        <end position="95"/>
    </location>
</feature>
<evidence type="ECO:0000256" key="3">
    <source>
        <dbReference type="ARBA" id="ARBA00022692"/>
    </source>
</evidence>
<dbReference type="GO" id="GO:0008506">
    <property type="term" value="F:sucrose:proton symporter activity"/>
    <property type="evidence" value="ECO:0007669"/>
    <property type="project" value="TreeGrafter"/>
</dbReference>
<dbReference type="GO" id="GO:0005886">
    <property type="term" value="C:plasma membrane"/>
    <property type="evidence" value="ECO:0007669"/>
    <property type="project" value="TreeGrafter"/>
</dbReference>
<dbReference type="Pfam" id="PF13347">
    <property type="entry name" value="MFS_2"/>
    <property type="match status" value="1"/>
</dbReference>
<evidence type="ECO:0000256" key="7">
    <source>
        <dbReference type="SAM" id="Phobius"/>
    </source>
</evidence>
<dbReference type="Proteomes" id="UP000248817">
    <property type="component" value="Unassembled WGS sequence"/>
</dbReference>
<keyword evidence="2" id="KW-0813">Transport</keyword>
<dbReference type="EMBL" id="KZ825511">
    <property type="protein sequence ID" value="PYI30774.1"/>
    <property type="molecule type" value="Genomic_DNA"/>
</dbReference>